<proteinExistence type="predicted"/>
<evidence type="ECO:0000313" key="2">
    <source>
        <dbReference type="EMBL" id="OFE12532.1"/>
    </source>
</evidence>
<dbReference type="RefSeq" id="WP_070116143.1">
    <property type="nucleotide sequence ID" value="NZ_MASR01000001.1"/>
</dbReference>
<dbReference type="STRING" id="1524254.PHACT_04770"/>
<feature type="chain" id="PRO_5009212063" description="VCBS repeat-containing protein" evidence="1">
    <location>
        <begin position="36"/>
        <end position="605"/>
    </location>
</feature>
<organism evidence="2 3">
    <name type="scientific">Pseudohongiella acticola</name>
    <dbReference type="NCBI Taxonomy" id="1524254"/>
    <lineage>
        <taxon>Bacteria</taxon>
        <taxon>Pseudomonadati</taxon>
        <taxon>Pseudomonadota</taxon>
        <taxon>Gammaproteobacteria</taxon>
        <taxon>Pseudomonadales</taxon>
        <taxon>Pseudohongiellaceae</taxon>
        <taxon>Pseudohongiella</taxon>
    </lineage>
</organism>
<comment type="caution">
    <text evidence="2">The sequence shown here is derived from an EMBL/GenBank/DDBJ whole genome shotgun (WGS) entry which is preliminary data.</text>
</comment>
<dbReference type="InterPro" id="IPR028994">
    <property type="entry name" value="Integrin_alpha_N"/>
</dbReference>
<evidence type="ECO:0000313" key="3">
    <source>
        <dbReference type="Proteomes" id="UP000175669"/>
    </source>
</evidence>
<feature type="signal peptide" evidence="1">
    <location>
        <begin position="1"/>
        <end position="35"/>
    </location>
</feature>
<evidence type="ECO:0008006" key="4">
    <source>
        <dbReference type="Google" id="ProtNLM"/>
    </source>
</evidence>
<accession>A0A1E8CJP9</accession>
<gene>
    <name evidence="2" type="ORF">PHACT_04770</name>
</gene>
<name>A0A1E8CJP9_9GAMM</name>
<dbReference type="AlphaFoldDB" id="A0A1E8CJP9"/>
<protein>
    <recommendedName>
        <fullName evidence="4">VCBS repeat-containing protein</fullName>
    </recommendedName>
</protein>
<sequence length="605" mass="67245">MNGITTQLYRPDLTLSRCIVLLALSSTLLASPAHAQNPSAAVAELPGYRPFTFNLPADTERMLTIDADGDGRTDLMTFAGNTVSLYFQNADGFDFSTASTELTLPGEAVGWDVSDNYATEPGDDTWSLIALVDGNRVQRWPIRQHQFGAAETLLTDINGFTGPGYYRLNFSRDINDDDLADLIIPGAGELALHIRNPDGSYQPPLAISSEMQLRTVLTPDNRRGLDIVGSNTRDLQPVELTRDVGQSLRIPLLALRDINGDDKPDLVSDTDERLDVFLANNASDDNYFSSTPNFSVDRTEIRERLGEFDVDQLDFANLTGVLALTHEEILQDMNGDNVDDLILREGGRVALHLGRPDGINLDDTEQILRSSGNVLSVFLYDENGDERPDLWLWRVEQVSLGDVFLWLAISGSINIEAFVYPNEGNAFARRPARRITVALRFPSAVRMISSVQEVRDRASDSEVILPTTRALLPPNQDSTSSRAGPVMEDLLILLEDQVDVFFSALTPESEADDDRFLASIDYQRNRDDYEIDIRRIIDEFDIEVNRDVRAVAQRQPDVSLPLNGQSRRGDIVTVDLNANGMDDIIVFTERNDEAVTGMIWLSGFN</sequence>
<dbReference type="SUPFAM" id="SSF69318">
    <property type="entry name" value="Integrin alpha N-terminal domain"/>
    <property type="match status" value="1"/>
</dbReference>
<evidence type="ECO:0000256" key="1">
    <source>
        <dbReference type="SAM" id="SignalP"/>
    </source>
</evidence>
<reference evidence="3" key="1">
    <citation type="submission" date="2016-07" db="EMBL/GenBank/DDBJ databases">
        <authorList>
            <person name="Florea S."/>
            <person name="Webb J.S."/>
            <person name="Jaromczyk J."/>
            <person name="Schardl C.L."/>
        </authorList>
    </citation>
    <scope>NUCLEOTIDE SEQUENCE [LARGE SCALE GENOMIC DNA]</scope>
    <source>
        <strain evidence="3">KCTC 42131</strain>
    </source>
</reference>
<dbReference type="EMBL" id="MASR01000001">
    <property type="protein sequence ID" value="OFE12532.1"/>
    <property type="molecule type" value="Genomic_DNA"/>
</dbReference>
<keyword evidence="3" id="KW-1185">Reference proteome</keyword>
<dbReference type="Proteomes" id="UP000175669">
    <property type="component" value="Unassembled WGS sequence"/>
</dbReference>
<dbReference type="OrthoDB" id="7054769at2"/>
<keyword evidence="1" id="KW-0732">Signal</keyword>